<gene>
    <name evidence="19" type="primary">KIN3_2</name>
    <name evidence="19" type="ORF">LTR05_007023</name>
</gene>
<dbReference type="InterPro" id="IPR051131">
    <property type="entry name" value="NEK_Ser/Thr_kinase_NIMA"/>
</dbReference>
<comment type="subcellular location">
    <subcellularLocation>
        <location evidence="1">Nucleus</location>
    </subcellularLocation>
</comment>
<feature type="compositionally biased region" description="Polar residues" evidence="17">
    <location>
        <begin position="609"/>
        <end position="620"/>
    </location>
</feature>
<keyword evidence="6" id="KW-0132">Cell division</keyword>
<dbReference type="AlphaFoldDB" id="A0AAN7YEH1"/>
<evidence type="ECO:0000313" key="20">
    <source>
        <dbReference type="Proteomes" id="UP001309876"/>
    </source>
</evidence>
<dbReference type="PROSITE" id="PS50011">
    <property type="entry name" value="PROTEIN_KINASE_DOM"/>
    <property type="match status" value="1"/>
</dbReference>
<name>A0AAN7YEH1_9EURO</name>
<evidence type="ECO:0000256" key="14">
    <source>
        <dbReference type="ARBA" id="ARBA00047899"/>
    </source>
</evidence>
<evidence type="ECO:0000256" key="1">
    <source>
        <dbReference type="ARBA" id="ARBA00004123"/>
    </source>
</evidence>
<dbReference type="InterPro" id="IPR000719">
    <property type="entry name" value="Prot_kinase_dom"/>
</dbReference>
<evidence type="ECO:0000256" key="12">
    <source>
        <dbReference type="ARBA" id="ARBA00023242"/>
    </source>
</evidence>
<evidence type="ECO:0000256" key="8">
    <source>
        <dbReference type="ARBA" id="ARBA00022741"/>
    </source>
</evidence>
<feature type="domain" description="Protein kinase" evidence="18">
    <location>
        <begin position="11"/>
        <end position="292"/>
    </location>
</feature>
<feature type="region of interest" description="Disordered" evidence="17">
    <location>
        <begin position="533"/>
        <end position="560"/>
    </location>
</feature>
<keyword evidence="7 19" id="KW-0808">Transferase</keyword>
<feature type="region of interest" description="Disordered" evidence="17">
    <location>
        <begin position="608"/>
        <end position="646"/>
    </location>
</feature>
<feature type="compositionally biased region" description="Polar residues" evidence="17">
    <location>
        <begin position="481"/>
        <end position="501"/>
    </location>
</feature>
<feature type="compositionally biased region" description="Polar residues" evidence="17">
    <location>
        <begin position="417"/>
        <end position="434"/>
    </location>
</feature>
<dbReference type="PANTHER" id="PTHR44899">
    <property type="entry name" value="CAMK FAMILY PROTEIN KINASE"/>
    <property type="match status" value="1"/>
</dbReference>
<keyword evidence="16" id="KW-0175">Coiled coil</keyword>
<keyword evidence="8" id="KW-0547">Nucleotide-binding</keyword>
<evidence type="ECO:0000256" key="6">
    <source>
        <dbReference type="ARBA" id="ARBA00022618"/>
    </source>
</evidence>
<keyword evidence="13" id="KW-0131">Cell cycle</keyword>
<evidence type="ECO:0000256" key="5">
    <source>
        <dbReference type="ARBA" id="ARBA00022553"/>
    </source>
</evidence>
<evidence type="ECO:0000256" key="11">
    <source>
        <dbReference type="ARBA" id="ARBA00022840"/>
    </source>
</evidence>
<evidence type="ECO:0000256" key="10">
    <source>
        <dbReference type="ARBA" id="ARBA00022777"/>
    </source>
</evidence>
<dbReference type="GO" id="GO:0051301">
    <property type="term" value="P:cell division"/>
    <property type="evidence" value="ECO:0007669"/>
    <property type="project" value="UniProtKB-KW"/>
</dbReference>
<keyword evidence="11" id="KW-0067">ATP-binding</keyword>
<dbReference type="Pfam" id="PF00069">
    <property type="entry name" value="Pkinase"/>
    <property type="match status" value="2"/>
</dbReference>
<dbReference type="InterPro" id="IPR011009">
    <property type="entry name" value="Kinase-like_dom_sf"/>
</dbReference>
<dbReference type="CDD" id="cd08217">
    <property type="entry name" value="STKc_Nek2"/>
    <property type="match status" value="1"/>
</dbReference>
<evidence type="ECO:0000313" key="19">
    <source>
        <dbReference type="EMBL" id="KAK5083140.1"/>
    </source>
</evidence>
<keyword evidence="10 19" id="KW-0418">Kinase</keyword>
<reference evidence="19 20" key="1">
    <citation type="submission" date="2023-08" db="EMBL/GenBank/DDBJ databases">
        <title>Black Yeasts Isolated from many extreme environments.</title>
        <authorList>
            <person name="Coleine C."/>
            <person name="Stajich J.E."/>
            <person name="Selbmann L."/>
        </authorList>
    </citation>
    <scope>NUCLEOTIDE SEQUENCE [LARGE SCALE GENOMIC DNA]</scope>
    <source>
        <strain evidence="19 20">CCFEE 5910</strain>
    </source>
</reference>
<feature type="region of interest" description="Disordered" evidence="17">
    <location>
        <begin position="406"/>
        <end position="501"/>
    </location>
</feature>
<evidence type="ECO:0000256" key="17">
    <source>
        <dbReference type="SAM" id="MobiDB-lite"/>
    </source>
</evidence>
<keyword evidence="12" id="KW-0539">Nucleus</keyword>
<protein>
    <recommendedName>
        <fullName evidence="3">non-specific serine/threonine protein kinase</fullName>
        <ecNumber evidence="3">2.7.11.1</ecNumber>
    </recommendedName>
</protein>
<feature type="compositionally biased region" description="Polar residues" evidence="17">
    <location>
        <begin position="440"/>
        <end position="451"/>
    </location>
</feature>
<comment type="caution">
    <text evidence="19">The sequence shown here is derived from an EMBL/GenBank/DDBJ whole genome shotgun (WGS) entry which is preliminary data.</text>
</comment>
<dbReference type="Proteomes" id="UP001309876">
    <property type="component" value="Unassembled WGS sequence"/>
</dbReference>
<dbReference type="SMART" id="SM00220">
    <property type="entry name" value="S_TKc"/>
    <property type="match status" value="1"/>
</dbReference>
<keyword evidence="4 19" id="KW-0723">Serine/threonine-protein kinase</keyword>
<dbReference type="FunFam" id="1.10.510.10:FF:000697">
    <property type="entry name" value="G2-specific protein kinase nimA"/>
    <property type="match status" value="1"/>
</dbReference>
<dbReference type="InterPro" id="IPR008271">
    <property type="entry name" value="Ser/Thr_kinase_AS"/>
</dbReference>
<keyword evidence="20" id="KW-1185">Reference proteome</keyword>
<organism evidence="19 20">
    <name type="scientific">Lithohypha guttulata</name>
    <dbReference type="NCBI Taxonomy" id="1690604"/>
    <lineage>
        <taxon>Eukaryota</taxon>
        <taxon>Fungi</taxon>
        <taxon>Dikarya</taxon>
        <taxon>Ascomycota</taxon>
        <taxon>Pezizomycotina</taxon>
        <taxon>Eurotiomycetes</taxon>
        <taxon>Chaetothyriomycetidae</taxon>
        <taxon>Chaetothyriales</taxon>
        <taxon>Trichomeriaceae</taxon>
        <taxon>Lithohypha</taxon>
    </lineage>
</organism>
<keyword evidence="5" id="KW-0597">Phosphoprotein</keyword>
<evidence type="ECO:0000256" key="15">
    <source>
        <dbReference type="ARBA" id="ARBA00048679"/>
    </source>
</evidence>
<dbReference type="RefSeq" id="XP_064752899.1">
    <property type="nucleotide sequence ID" value="XM_064899587.1"/>
</dbReference>
<evidence type="ECO:0000256" key="16">
    <source>
        <dbReference type="SAM" id="Coils"/>
    </source>
</evidence>
<evidence type="ECO:0000256" key="7">
    <source>
        <dbReference type="ARBA" id="ARBA00022679"/>
    </source>
</evidence>
<dbReference type="GO" id="GO:0004674">
    <property type="term" value="F:protein serine/threonine kinase activity"/>
    <property type="evidence" value="ECO:0007669"/>
    <property type="project" value="UniProtKB-KW"/>
</dbReference>
<dbReference type="PANTHER" id="PTHR44899:SF10">
    <property type="entry name" value="NIMA-RELATED KINASE 2"/>
    <property type="match status" value="1"/>
</dbReference>
<evidence type="ECO:0000256" key="3">
    <source>
        <dbReference type="ARBA" id="ARBA00012513"/>
    </source>
</evidence>
<accession>A0AAN7YEH1</accession>
<evidence type="ECO:0000256" key="9">
    <source>
        <dbReference type="ARBA" id="ARBA00022776"/>
    </source>
</evidence>
<dbReference type="EC" id="2.7.11.1" evidence="3"/>
<dbReference type="GeneID" id="90024920"/>
<comment type="catalytic activity">
    <reaction evidence="14">
        <text>L-threonyl-[protein] + ATP = O-phospho-L-threonyl-[protein] + ADP + H(+)</text>
        <dbReference type="Rhea" id="RHEA:46608"/>
        <dbReference type="Rhea" id="RHEA-COMP:11060"/>
        <dbReference type="Rhea" id="RHEA-COMP:11605"/>
        <dbReference type="ChEBI" id="CHEBI:15378"/>
        <dbReference type="ChEBI" id="CHEBI:30013"/>
        <dbReference type="ChEBI" id="CHEBI:30616"/>
        <dbReference type="ChEBI" id="CHEBI:61977"/>
        <dbReference type="ChEBI" id="CHEBI:456216"/>
        <dbReference type="EC" id="2.7.11.1"/>
    </reaction>
</comment>
<dbReference type="Gene3D" id="3.30.200.20">
    <property type="entry name" value="Phosphorylase Kinase, domain 1"/>
    <property type="match status" value="1"/>
</dbReference>
<dbReference type="GO" id="GO:0005524">
    <property type="term" value="F:ATP binding"/>
    <property type="evidence" value="ECO:0007669"/>
    <property type="project" value="UniProtKB-KW"/>
</dbReference>
<sequence length="778" mass="86966">MASKQGESDKYEVLETIGRGAFGTIRKVRRKEDNKILCRKEVNYVKMSGKERDQLEAELKILASLKNPYIVEYVHREHIRQTQELYIYMEYCGGGDLGALITELRNKGKIAKEDFVWRILSQLLAALYRCHYGVDSPEPGDSARPNDSKLLSSRTSSTILHRDLKPENIFLDGDKSVKLGDFGLSKIMQSHDFASTYVGTPFYMSPEICAAEKYTLKSDIWAVGCIIYELCTKEPPFNAQTHLQLVNKIRKGDVAPLPKEYSKELNEVVKSCLLTNPFHRPDTEKLLNHPFVWMARKQQECLKITRSVCTEKETLQTQFKKLQEQVAELEADKITMRADLEAQIRREWEVRARLEIDRQVEKDRQEIMTTLQAQFEHEVNKRVKEQLAKAASSVESMVVPKENADRNMHKEQHNHHSSTNTAEETDWTNTTDLTELSDLSIHSPSTSTSKPASRKAKTPFARSKTAFDSPADIQMADPSPMSITSLNLSPRRQTSDSNKLSGKNLFSKIATNKARLAIPDDLDEDKENDLVDSDDEIIPDLPSPTRPKLQNTDPFKMPPPVNMPPSRARPGMQRQHTIASTNRLVTKPTLFPTTNSSATATQLRAGFAATQNTQPSQLPRSATEGDLSRKPSSPTQSAKRRLSKIPSRADLAAENLMQASIAVSNAAERSTSPIRRAATITNGNPSTKLVSKIGGGTRGGLNDNAQQVNIVAGRTRVELAQARAGGRPMTAECPPSGGIRVIEKELPPVPVWDPEVLGEDAMPSPFLKREIRIIKGLR</sequence>
<feature type="coiled-coil region" evidence="16">
    <location>
        <begin position="312"/>
        <end position="339"/>
    </location>
</feature>
<evidence type="ECO:0000259" key="18">
    <source>
        <dbReference type="PROSITE" id="PS50011"/>
    </source>
</evidence>
<proteinExistence type="inferred from homology"/>
<dbReference type="GO" id="GO:0005634">
    <property type="term" value="C:nucleus"/>
    <property type="evidence" value="ECO:0007669"/>
    <property type="project" value="UniProtKB-SubCell"/>
</dbReference>
<evidence type="ECO:0000256" key="4">
    <source>
        <dbReference type="ARBA" id="ARBA00022527"/>
    </source>
</evidence>
<dbReference type="SUPFAM" id="SSF56112">
    <property type="entry name" value="Protein kinase-like (PK-like)"/>
    <property type="match status" value="1"/>
</dbReference>
<dbReference type="PROSITE" id="PS00108">
    <property type="entry name" value="PROTEIN_KINASE_ST"/>
    <property type="match status" value="1"/>
</dbReference>
<evidence type="ECO:0000256" key="2">
    <source>
        <dbReference type="ARBA" id="ARBA00006692"/>
    </source>
</evidence>
<evidence type="ECO:0000256" key="13">
    <source>
        <dbReference type="ARBA" id="ARBA00023306"/>
    </source>
</evidence>
<comment type="similarity">
    <text evidence="2">Belongs to the protein kinase superfamily. CAMK Ser/Thr protein kinase family.</text>
</comment>
<dbReference type="Gene3D" id="1.10.510.10">
    <property type="entry name" value="Transferase(Phosphotransferase) domain 1"/>
    <property type="match status" value="1"/>
</dbReference>
<keyword evidence="9" id="KW-0498">Mitosis</keyword>
<dbReference type="EMBL" id="JAVRRJ010000007">
    <property type="protein sequence ID" value="KAK5083140.1"/>
    <property type="molecule type" value="Genomic_DNA"/>
</dbReference>
<comment type="catalytic activity">
    <reaction evidence="15">
        <text>L-seryl-[protein] + ATP = O-phospho-L-seryl-[protein] + ADP + H(+)</text>
        <dbReference type="Rhea" id="RHEA:17989"/>
        <dbReference type="Rhea" id="RHEA-COMP:9863"/>
        <dbReference type="Rhea" id="RHEA-COMP:11604"/>
        <dbReference type="ChEBI" id="CHEBI:15378"/>
        <dbReference type="ChEBI" id="CHEBI:29999"/>
        <dbReference type="ChEBI" id="CHEBI:30616"/>
        <dbReference type="ChEBI" id="CHEBI:83421"/>
        <dbReference type="ChEBI" id="CHEBI:456216"/>
        <dbReference type="EC" id="2.7.11.1"/>
    </reaction>
</comment>